<dbReference type="PANTHER" id="PTHR38445:SF7">
    <property type="entry name" value="GNTR-FAMILY TRANSCRIPTIONAL REGULATOR"/>
    <property type="match status" value="1"/>
</dbReference>
<dbReference type="InterPro" id="IPR036390">
    <property type="entry name" value="WH_DNA-bd_sf"/>
</dbReference>
<proteinExistence type="predicted"/>
<dbReference type="RefSeq" id="WP_092987583.1">
    <property type="nucleotide sequence ID" value="NZ_FNFY01000026.1"/>
</dbReference>
<evidence type="ECO:0000256" key="2">
    <source>
        <dbReference type="ARBA" id="ARBA00023125"/>
    </source>
</evidence>
<evidence type="ECO:0000256" key="3">
    <source>
        <dbReference type="ARBA" id="ARBA00023163"/>
    </source>
</evidence>
<dbReference type="InterPro" id="IPR036388">
    <property type="entry name" value="WH-like_DNA-bd_sf"/>
</dbReference>
<keyword evidence="2" id="KW-0238">DNA-binding</keyword>
<evidence type="ECO:0000256" key="1">
    <source>
        <dbReference type="ARBA" id="ARBA00023015"/>
    </source>
</evidence>
<evidence type="ECO:0000259" key="4">
    <source>
        <dbReference type="PROSITE" id="PS50949"/>
    </source>
</evidence>
<keyword evidence="6" id="KW-1185">Reference proteome</keyword>
<dbReference type="EMBL" id="FNFY01000026">
    <property type="protein sequence ID" value="SDL15781.1"/>
    <property type="molecule type" value="Genomic_DNA"/>
</dbReference>
<dbReference type="GO" id="GO:0003677">
    <property type="term" value="F:DNA binding"/>
    <property type="evidence" value="ECO:0007669"/>
    <property type="project" value="UniProtKB-KW"/>
</dbReference>
<dbReference type="OrthoDB" id="9801546at2"/>
<dbReference type="InterPro" id="IPR000524">
    <property type="entry name" value="Tscrpt_reg_HTH_GntR"/>
</dbReference>
<dbReference type="SMART" id="SM00345">
    <property type="entry name" value="HTH_GNTR"/>
    <property type="match status" value="1"/>
</dbReference>
<evidence type="ECO:0000313" key="5">
    <source>
        <dbReference type="EMBL" id="SDL15781.1"/>
    </source>
</evidence>
<gene>
    <name evidence="5" type="ORF">SAMN05216216_12617</name>
</gene>
<dbReference type="Gene3D" id="1.10.10.10">
    <property type="entry name" value="Winged helix-like DNA-binding domain superfamily/Winged helix DNA-binding domain"/>
    <property type="match status" value="1"/>
</dbReference>
<name>A0A1G9HS29_9BACL</name>
<feature type="domain" description="HTH gntR-type" evidence="4">
    <location>
        <begin position="11"/>
        <end position="79"/>
    </location>
</feature>
<evidence type="ECO:0000313" key="6">
    <source>
        <dbReference type="Proteomes" id="UP000199008"/>
    </source>
</evidence>
<dbReference type="STRING" id="576118.SAMN05216216_12617"/>
<dbReference type="SUPFAM" id="SSF46785">
    <property type="entry name" value="Winged helix' DNA-binding domain"/>
    <property type="match status" value="1"/>
</dbReference>
<keyword evidence="3" id="KW-0804">Transcription</keyword>
<dbReference type="PROSITE" id="PS50949">
    <property type="entry name" value="HTH_GNTR"/>
    <property type="match status" value="1"/>
</dbReference>
<dbReference type="Pfam" id="PF00392">
    <property type="entry name" value="GntR"/>
    <property type="match status" value="1"/>
</dbReference>
<dbReference type="PANTHER" id="PTHR38445">
    <property type="entry name" value="HTH-TYPE TRANSCRIPTIONAL REPRESSOR YTRA"/>
    <property type="match status" value="1"/>
</dbReference>
<reference evidence="6" key="1">
    <citation type="submission" date="2016-10" db="EMBL/GenBank/DDBJ databases">
        <authorList>
            <person name="Varghese N."/>
            <person name="Submissions S."/>
        </authorList>
    </citation>
    <scope>NUCLEOTIDE SEQUENCE [LARGE SCALE GENOMIC DNA]</scope>
    <source>
        <strain evidence="6">CGMCC 1.8895</strain>
    </source>
</reference>
<sequence length="123" mass="14015">MKILLSNSSKDPFYNQIYEQIKSLILSDELKDGEGLPSMRKLAYDLGVSVITVKRAYDELEKENFIYSIVGKGSFVSENNIALIKEKKMQAVEEQLQAVVTNSKEVGISLDELQEMINLFYKE</sequence>
<keyword evidence="1" id="KW-0805">Transcription regulation</keyword>
<accession>A0A1G9HS29</accession>
<protein>
    <submittedName>
        <fullName evidence="5">GntR family transcriptional regulator</fullName>
    </submittedName>
</protein>
<dbReference type="Proteomes" id="UP000199008">
    <property type="component" value="Unassembled WGS sequence"/>
</dbReference>
<dbReference type="CDD" id="cd07377">
    <property type="entry name" value="WHTH_GntR"/>
    <property type="match status" value="1"/>
</dbReference>
<organism evidence="5 6">
    <name type="scientific">Lacicoccus qingdaonensis</name>
    <dbReference type="NCBI Taxonomy" id="576118"/>
    <lineage>
        <taxon>Bacteria</taxon>
        <taxon>Bacillati</taxon>
        <taxon>Bacillota</taxon>
        <taxon>Bacilli</taxon>
        <taxon>Bacillales</taxon>
        <taxon>Salinicoccaceae</taxon>
        <taxon>Lacicoccus</taxon>
    </lineage>
</organism>
<dbReference type="GO" id="GO:0003700">
    <property type="term" value="F:DNA-binding transcription factor activity"/>
    <property type="evidence" value="ECO:0007669"/>
    <property type="project" value="InterPro"/>
</dbReference>
<dbReference type="AlphaFoldDB" id="A0A1G9HS29"/>